<proteinExistence type="predicted"/>
<keyword evidence="2" id="KW-1185">Reference proteome</keyword>
<sequence>MIVDDAVRARVVEAETLLDGLAVPGSASHAALRVLADARRDGVPGVVVVLDAIEAVRDQAELSLRAGQHAEAVSGVPADADGPHWLVATAHEWQRYLRWLVLVHDRLAADVAALPESTRWAAVRGWEQAADACAAARCTWAQLVPDAAHQGVAVQELVEGQDPLGTVLVHGRIHVDVADLVASLRTRAEAFAVAAGAAGVAGDELGRLVSEVVGAELSSRADELDLASIDQVSSRAGHAPPRGLG</sequence>
<organism evidence="1 2">
    <name type="scientific">Rhodococcus antarcticus</name>
    <dbReference type="NCBI Taxonomy" id="2987751"/>
    <lineage>
        <taxon>Bacteria</taxon>
        <taxon>Bacillati</taxon>
        <taxon>Actinomycetota</taxon>
        <taxon>Actinomycetes</taxon>
        <taxon>Mycobacteriales</taxon>
        <taxon>Nocardiaceae</taxon>
        <taxon>Rhodococcus</taxon>
    </lineage>
</organism>
<dbReference type="Proteomes" id="UP001164965">
    <property type="component" value="Chromosome"/>
</dbReference>
<name>A0ABY6P055_9NOCA</name>
<evidence type="ECO:0008006" key="3">
    <source>
        <dbReference type="Google" id="ProtNLM"/>
    </source>
</evidence>
<dbReference type="EMBL" id="CP110615">
    <property type="protein sequence ID" value="UZJ24741.1"/>
    <property type="molecule type" value="Genomic_DNA"/>
</dbReference>
<gene>
    <name evidence="1" type="ORF">RHODO2019_16780</name>
</gene>
<accession>A0ABY6P055</accession>
<evidence type="ECO:0000313" key="1">
    <source>
        <dbReference type="EMBL" id="UZJ24741.1"/>
    </source>
</evidence>
<dbReference type="RefSeq" id="WP_265382847.1">
    <property type="nucleotide sequence ID" value="NZ_CP110615.1"/>
</dbReference>
<protein>
    <recommendedName>
        <fullName evidence="3">DUF222 domain-containing protein</fullName>
    </recommendedName>
</protein>
<evidence type="ECO:0000313" key="2">
    <source>
        <dbReference type="Proteomes" id="UP001164965"/>
    </source>
</evidence>
<reference evidence="1" key="1">
    <citation type="submission" date="2022-10" db="EMBL/GenBank/DDBJ databases">
        <title>Rhodococcus sp.75.</title>
        <authorList>
            <person name="Sun M."/>
        </authorList>
    </citation>
    <scope>NUCLEOTIDE SEQUENCE</scope>
    <source>
        <strain evidence="1">75</strain>
    </source>
</reference>